<evidence type="ECO:0000313" key="4">
    <source>
        <dbReference type="Proteomes" id="UP000694844"/>
    </source>
</evidence>
<sequence length="143" mass="14423">MKFSPYVVCCLIAAFLLGTQRVEAAFGGGVCTIPATLPGAAESCTSKDNGFCAIDTVDFLNEKAEGKCICYKGYTGDMCQTKAPIVSGTTTSSSSSSSGVLTAAALAGLGALLLSQNSAAGGYGGVGSPYAQQNLYNSQTLYG</sequence>
<evidence type="ECO:0000313" key="5">
    <source>
        <dbReference type="RefSeq" id="XP_022340332.1"/>
    </source>
</evidence>
<proteinExistence type="predicted"/>
<dbReference type="PROSITE" id="PS01186">
    <property type="entry name" value="EGF_2"/>
    <property type="match status" value="1"/>
</dbReference>
<accession>A0A8B8EI52</accession>
<dbReference type="InterPro" id="IPR000742">
    <property type="entry name" value="EGF"/>
</dbReference>
<organism evidence="4 5">
    <name type="scientific">Crassostrea virginica</name>
    <name type="common">Eastern oyster</name>
    <dbReference type="NCBI Taxonomy" id="6565"/>
    <lineage>
        <taxon>Eukaryota</taxon>
        <taxon>Metazoa</taxon>
        <taxon>Spiralia</taxon>
        <taxon>Lophotrochozoa</taxon>
        <taxon>Mollusca</taxon>
        <taxon>Bivalvia</taxon>
        <taxon>Autobranchia</taxon>
        <taxon>Pteriomorphia</taxon>
        <taxon>Ostreida</taxon>
        <taxon>Ostreoidea</taxon>
        <taxon>Ostreidae</taxon>
        <taxon>Crassostrea</taxon>
    </lineage>
</organism>
<dbReference type="RefSeq" id="XP_022340332.1">
    <property type="nucleotide sequence ID" value="XM_022484624.1"/>
</dbReference>
<dbReference type="GeneID" id="111134985"/>
<protein>
    <submittedName>
        <fullName evidence="5">Uncharacterized protein LOC111134985</fullName>
    </submittedName>
</protein>
<evidence type="ECO:0000259" key="3">
    <source>
        <dbReference type="PROSITE" id="PS01186"/>
    </source>
</evidence>
<feature type="domain" description="EGF-like" evidence="2 3">
    <location>
        <begin position="68"/>
        <end position="79"/>
    </location>
</feature>
<evidence type="ECO:0000259" key="2">
    <source>
        <dbReference type="PROSITE" id="PS00022"/>
    </source>
</evidence>
<evidence type="ECO:0000256" key="1">
    <source>
        <dbReference type="SAM" id="SignalP"/>
    </source>
</evidence>
<name>A0A8B8EI52_CRAVI</name>
<keyword evidence="1" id="KW-0732">Signal</keyword>
<feature type="chain" id="PRO_5034114544" evidence="1">
    <location>
        <begin position="25"/>
        <end position="143"/>
    </location>
</feature>
<dbReference type="Proteomes" id="UP000694844">
    <property type="component" value="Chromosome 5"/>
</dbReference>
<dbReference type="PROSITE" id="PS00022">
    <property type="entry name" value="EGF_1"/>
    <property type="match status" value="1"/>
</dbReference>
<dbReference type="SUPFAM" id="SSF57196">
    <property type="entry name" value="EGF/Laminin"/>
    <property type="match status" value="1"/>
</dbReference>
<keyword evidence="4" id="KW-1185">Reference proteome</keyword>
<feature type="signal peptide" evidence="1">
    <location>
        <begin position="1"/>
        <end position="24"/>
    </location>
</feature>
<dbReference type="KEGG" id="cvn:111134985"/>
<dbReference type="Gene3D" id="2.10.25.10">
    <property type="entry name" value="Laminin"/>
    <property type="match status" value="1"/>
</dbReference>
<reference evidence="5" key="1">
    <citation type="submission" date="2025-08" db="UniProtKB">
        <authorList>
            <consortium name="RefSeq"/>
        </authorList>
    </citation>
    <scope>IDENTIFICATION</scope>
    <source>
        <tissue evidence="5">Whole sample</tissue>
    </source>
</reference>
<gene>
    <name evidence="5" type="primary">LOC111134985</name>
</gene>
<dbReference type="AlphaFoldDB" id="A0A8B8EI52"/>